<dbReference type="EMBL" id="KQ087191">
    <property type="protein sequence ID" value="KLT43852.1"/>
    <property type="molecule type" value="Genomic_DNA"/>
</dbReference>
<feature type="chain" id="PRO_5005245519" description="Ricin B lectin domain-containing protein" evidence="1">
    <location>
        <begin position="19"/>
        <end position="157"/>
    </location>
</feature>
<evidence type="ECO:0000313" key="2">
    <source>
        <dbReference type="EMBL" id="KLT43852.1"/>
    </source>
</evidence>
<dbReference type="Proteomes" id="UP000053611">
    <property type="component" value="Unassembled WGS sequence"/>
</dbReference>
<evidence type="ECO:0000313" key="3">
    <source>
        <dbReference type="Proteomes" id="UP000053611"/>
    </source>
</evidence>
<gene>
    <name evidence="2" type="ORF">CC85DRAFT_311473</name>
</gene>
<organism evidence="2 3">
    <name type="scientific">Cutaneotrichosporon oleaginosum</name>
    <dbReference type="NCBI Taxonomy" id="879819"/>
    <lineage>
        <taxon>Eukaryota</taxon>
        <taxon>Fungi</taxon>
        <taxon>Dikarya</taxon>
        <taxon>Basidiomycota</taxon>
        <taxon>Agaricomycotina</taxon>
        <taxon>Tremellomycetes</taxon>
        <taxon>Trichosporonales</taxon>
        <taxon>Trichosporonaceae</taxon>
        <taxon>Cutaneotrichosporon</taxon>
    </lineage>
</organism>
<keyword evidence="3" id="KW-1185">Reference proteome</keyword>
<feature type="signal peptide" evidence="1">
    <location>
        <begin position="1"/>
        <end position="18"/>
    </location>
</feature>
<keyword evidence="1" id="KW-0732">Signal</keyword>
<dbReference type="RefSeq" id="XP_018280343.1">
    <property type="nucleotide sequence ID" value="XM_018425962.1"/>
</dbReference>
<reference evidence="2 3" key="1">
    <citation type="submission" date="2015-03" db="EMBL/GenBank/DDBJ databases">
        <title>Genomics and transcriptomics of the oil-accumulating basidiomycete yeast T. oleaginosus allow insights into substrate utilization and the diverse evolutionary trajectories of mating systems in fungi.</title>
        <authorList>
            <consortium name="DOE Joint Genome Institute"/>
            <person name="Kourist R."/>
            <person name="Kracht O."/>
            <person name="Bracharz F."/>
            <person name="Lipzen A."/>
            <person name="Nolan M."/>
            <person name="Ohm R."/>
            <person name="Grigoriev I."/>
            <person name="Sun S."/>
            <person name="Heitman J."/>
            <person name="Bruck T."/>
            <person name="Nowrousian M."/>
        </authorList>
    </citation>
    <scope>NUCLEOTIDE SEQUENCE [LARGE SCALE GENOMIC DNA]</scope>
    <source>
        <strain evidence="2 3">IBC0246</strain>
    </source>
</reference>
<dbReference type="AlphaFoldDB" id="A0A0J0XRY9"/>
<evidence type="ECO:0000256" key="1">
    <source>
        <dbReference type="SAM" id="SignalP"/>
    </source>
</evidence>
<dbReference type="GeneID" id="28986565"/>
<evidence type="ECO:0008006" key="4">
    <source>
        <dbReference type="Google" id="ProtNLM"/>
    </source>
</evidence>
<sequence length="157" mass="16788">MVAFTTLIAVLASTAAYAAPLEPRRNAPTRIQARVSNTRVGNLCIAPGPGTDATVILKSCSDQSAAVTHKDNKLVFSSGVAEVAQGSHTVPWVKVRPASDSMHQTFTSISVENGNYIRFKTADGHCLTVGEPVLPGPARVRVSRCEERDVNQDFRLA</sequence>
<name>A0A0J0XRY9_9TREE</name>
<accession>A0A0J0XRY9</accession>
<proteinExistence type="predicted"/>
<protein>
    <recommendedName>
        <fullName evidence="4">Ricin B lectin domain-containing protein</fullName>
    </recommendedName>
</protein>